<gene>
    <name evidence="1" type="ORF">HETSPECPRED_000811</name>
</gene>
<sequence length="186" mass="20921">MASPTESRSLAMSSSALTFIPKTIDATLHEKMEMSNQYGACSAGQLVAHYHSITNITSAAQPTQPPTTEFQASQPDVTYKVNSRQSRPLNPKATVFVPALLERLYDQHREAYLRQKFIGNDLMDTYDMLMNGEPGQYNFERLEERLRELMHEYVDAGNERAKIEITIEGNYGSAALSGMSKKLSEY</sequence>
<protein>
    <submittedName>
        <fullName evidence="1">Uncharacterized protein</fullName>
    </submittedName>
</protein>
<keyword evidence="2" id="KW-1185">Reference proteome</keyword>
<dbReference type="EMBL" id="CAJPDS010000011">
    <property type="protein sequence ID" value="CAF9912048.1"/>
    <property type="molecule type" value="Genomic_DNA"/>
</dbReference>
<comment type="caution">
    <text evidence="1">The sequence shown here is derived from an EMBL/GenBank/DDBJ whole genome shotgun (WGS) entry which is preliminary data.</text>
</comment>
<accession>A0A8H3EUQ0</accession>
<proteinExistence type="predicted"/>
<dbReference type="AlphaFoldDB" id="A0A8H3EUQ0"/>
<reference evidence="1" key="1">
    <citation type="submission" date="2021-03" db="EMBL/GenBank/DDBJ databases">
        <authorList>
            <person name="Tagirdzhanova G."/>
        </authorList>
    </citation>
    <scope>NUCLEOTIDE SEQUENCE</scope>
</reference>
<evidence type="ECO:0000313" key="1">
    <source>
        <dbReference type="EMBL" id="CAF9912048.1"/>
    </source>
</evidence>
<name>A0A8H3EUQ0_9LECA</name>
<dbReference type="Proteomes" id="UP000664521">
    <property type="component" value="Unassembled WGS sequence"/>
</dbReference>
<evidence type="ECO:0000313" key="2">
    <source>
        <dbReference type="Proteomes" id="UP000664521"/>
    </source>
</evidence>
<organism evidence="1 2">
    <name type="scientific">Heterodermia speciosa</name>
    <dbReference type="NCBI Taxonomy" id="116794"/>
    <lineage>
        <taxon>Eukaryota</taxon>
        <taxon>Fungi</taxon>
        <taxon>Dikarya</taxon>
        <taxon>Ascomycota</taxon>
        <taxon>Pezizomycotina</taxon>
        <taxon>Lecanoromycetes</taxon>
        <taxon>OSLEUM clade</taxon>
        <taxon>Lecanoromycetidae</taxon>
        <taxon>Caliciales</taxon>
        <taxon>Physciaceae</taxon>
        <taxon>Heterodermia</taxon>
    </lineage>
</organism>